<reference evidence="2 3" key="1">
    <citation type="submission" date="2018-10" db="EMBL/GenBank/DDBJ databases">
        <title>Genome sequencing of Mucilaginibacter sp. HYN0043.</title>
        <authorList>
            <person name="Kim M."/>
            <person name="Yi H."/>
        </authorList>
    </citation>
    <scope>NUCLEOTIDE SEQUENCE [LARGE SCALE GENOMIC DNA]</scope>
    <source>
        <strain evidence="2 3">HYN0043</strain>
    </source>
</reference>
<sequence>MSAELDKTIKIQGLIRGLILGAVLTAVSIIYFYFMVNMAKSAVSITVGSMLFTYVLPIVIAALLCVNLRTKIGGFWTMRQAGTGIFIMFFVSYLIMFIVRDQLFAKVIEPDMVQKTETAMINALNSLKDSTTKPEEKKQADIKIAEMKKTFEAGRTITIGQQIQSLGVSIIFLFVLSIIFAAFFKREPLSAAPGN</sequence>
<keyword evidence="1" id="KW-1133">Transmembrane helix</keyword>
<name>A0A494VUC2_9SPHI</name>
<dbReference type="AlphaFoldDB" id="A0A494VUC2"/>
<dbReference type="KEGG" id="muh:HYN43_006695"/>
<evidence type="ECO:0000313" key="3">
    <source>
        <dbReference type="Proteomes" id="UP000270046"/>
    </source>
</evidence>
<dbReference type="OrthoDB" id="660361at2"/>
<proteinExistence type="predicted"/>
<keyword evidence="1" id="KW-0472">Membrane</keyword>
<dbReference type="InterPro" id="IPR025250">
    <property type="entry name" value="DUF4199"/>
</dbReference>
<organism evidence="2 3">
    <name type="scientific">Mucilaginibacter celer</name>
    <dbReference type="NCBI Taxonomy" id="2305508"/>
    <lineage>
        <taxon>Bacteria</taxon>
        <taxon>Pseudomonadati</taxon>
        <taxon>Bacteroidota</taxon>
        <taxon>Sphingobacteriia</taxon>
        <taxon>Sphingobacteriales</taxon>
        <taxon>Sphingobacteriaceae</taxon>
        <taxon>Mucilaginibacter</taxon>
    </lineage>
</organism>
<accession>A0A494VUC2</accession>
<dbReference type="Pfam" id="PF13858">
    <property type="entry name" value="DUF4199"/>
    <property type="match status" value="1"/>
</dbReference>
<feature type="transmembrane region" description="Helical" evidence="1">
    <location>
        <begin position="42"/>
        <end position="68"/>
    </location>
</feature>
<feature type="transmembrane region" description="Helical" evidence="1">
    <location>
        <begin position="163"/>
        <end position="184"/>
    </location>
</feature>
<evidence type="ECO:0000256" key="1">
    <source>
        <dbReference type="SAM" id="Phobius"/>
    </source>
</evidence>
<feature type="transmembrane region" description="Helical" evidence="1">
    <location>
        <begin position="14"/>
        <end position="36"/>
    </location>
</feature>
<dbReference type="EMBL" id="CP032869">
    <property type="protein sequence ID" value="AYL95003.1"/>
    <property type="molecule type" value="Genomic_DNA"/>
</dbReference>
<dbReference type="RefSeq" id="WP_119408708.1">
    <property type="nucleotide sequence ID" value="NZ_CP032869.1"/>
</dbReference>
<feature type="transmembrane region" description="Helical" evidence="1">
    <location>
        <begin position="80"/>
        <end position="99"/>
    </location>
</feature>
<evidence type="ECO:0000313" key="2">
    <source>
        <dbReference type="EMBL" id="AYL95003.1"/>
    </source>
</evidence>
<protein>
    <submittedName>
        <fullName evidence="2">DUF4199 family protein</fullName>
    </submittedName>
</protein>
<keyword evidence="1" id="KW-0812">Transmembrane</keyword>
<dbReference type="Proteomes" id="UP000270046">
    <property type="component" value="Chromosome"/>
</dbReference>
<gene>
    <name evidence="2" type="ORF">HYN43_006695</name>
</gene>
<keyword evidence="3" id="KW-1185">Reference proteome</keyword>